<accession>A0A843X9X9</accession>
<dbReference type="AlphaFoldDB" id="A0A843X9X9"/>
<comment type="caution">
    <text evidence="1">The sequence shown here is derived from an EMBL/GenBank/DDBJ whole genome shotgun (WGS) entry which is preliminary data.</text>
</comment>
<name>A0A843X9X9_COLES</name>
<evidence type="ECO:0000313" key="1">
    <source>
        <dbReference type="EMBL" id="MQM16135.1"/>
    </source>
</evidence>
<reference evidence="1" key="1">
    <citation type="submission" date="2017-07" db="EMBL/GenBank/DDBJ databases">
        <title>Taro Niue Genome Assembly and Annotation.</title>
        <authorList>
            <person name="Atibalentja N."/>
            <person name="Keating K."/>
            <person name="Fields C.J."/>
        </authorList>
    </citation>
    <scope>NUCLEOTIDE SEQUENCE</scope>
    <source>
        <strain evidence="1">Niue_2</strain>
        <tissue evidence="1">Leaf</tissue>
    </source>
</reference>
<sequence>MTRGLEFIKKSPAEMPRWDSHQGCHTRWDPHRGCALGGDPTRGRAHPVGTPPVLRTRWRSHRGRVPHWCRGPCVNPTGVVCPVGVPPVPLWVPHPRWDSHRCSISEKEKKIYDRNKCIPDGLRLRWAPTPVGFVSDGTKPRWDIHPFAQPL</sequence>
<keyword evidence="2" id="KW-1185">Reference proteome</keyword>
<dbReference type="EMBL" id="NMUH01006859">
    <property type="protein sequence ID" value="MQM16135.1"/>
    <property type="molecule type" value="Genomic_DNA"/>
</dbReference>
<organism evidence="1 2">
    <name type="scientific">Colocasia esculenta</name>
    <name type="common">Wild taro</name>
    <name type="synonym">Arum esculentum</name>
    <dbReference type="NCBI Taxonomy" id="4460"/>
    <lineage>
        <taxon>Eukaryota</taxon>
        <taxon>Viridiplantae</taxon>
        <taxon>Streptophyta</taxon>
        <taxon>Embryophyta</taxon>
        <taxon>Tracheophyta</taxon>
        <taxon>Spermatophyta</taxon>
        <taxon>Magnoliopsida</taxon>
        <taxon>Liliopsida</taxon>
        <taxon>Araceae</taxon>
        <taxon>Aroideae</taxon>
        <taxon>Colocasieae</taxon>
        <taxon>Colocasia</taxon>
    </lineage>
</organism>
<dbReference type="Proteomes" id="UP000652761">
    <property type="component" value="Unassembled WGS sequence"/>
</dbReference>
<gene>
    <name evidence="1" type="ORF">Taro_049089</name>
</gene>
<evidence type="ECO:0000313" key="2">
    <source>
        <dbReference type="Proteomes" id="UP000652761"/>
    </source>
</evidence>
<proteinExistence type="predicted"/>
<protein>
    <submittedName>
        <fullName evidence="1">Uncharacterized protein</fullName>
    </submittedName>
</protein>